<reference evidence="3 4" key="1">
    <citation type="journal article" date="2016" name="Genome Announc.">
        <title>Complete Genome Sequence of Thiostrepton-Producing Streptomyces laurentii ATCC 31255.</title>
        <authorList>
            <person name="Doi K."/>
            <person name="Fujino Y."/>
            <person name="Nagayoshi Y."/>
            <person name="Ohshima T."/>
            <person name="Ogata S."/>
        </authorList>
    </citation>
    <scope>NUCLEOTIDE SEQUENCE [LARGE SCALE GENOMIC DNA]</scope>
    <source>
        <strain evidence="3 4">ATCC 31255</strain>
    </source>
</reference>
<name>A0A160NX37_STRLU</name>
<evidence type="ECO:0000313" key="3">
    <source>
        <dbReference type="EMBL" id="BAU83329.1"/>
    </source>
</evidence>
<dbReference type="Gene3D" id="1.10.30.50">
    <property type="match status" value="1"/>
</dbReference>
<dbReference type="GO" id="GO:0008270">
    <property type="term" value="F:zinc ion binding"/>
    <property type="evidence" value="ECO:0007669"/>
    <property type="project" value="InterPro"/>
</dbReference>
<accession>A0A160NX37</accession>
<dbReference type="Pfam" id="PF01844">
    <property type="entry name" value="HNH"/>
    <property type="match status" value="1"/>
</dbReference>
<dbReference type="AlphaFoldDB" id="A0A160NX37"/>
<protein>
    <submittedName>
        <fullName evidence="3">Phage endonuclease</fullName>
    </submittedName>
</protein>
<evidence type="ECO:0000313" key="4">
    <source>
        <dbReference type="Proteomes" id="UP000217676"/>
    </source>
</evidence>
<evidence type="ECO:0000256" key="1">
    <source>
        <dbReference type="SAM" id="MobiDB-lite"/>
    </source>
</evidence>
<dbReference type="Proteomes" id="UP000217676">
    <property type="component" value="Chromosome"/>
</dbReference>
<dbReference type="GO" id="GO:0004519">
    <property type="term" value="F:endonuclease activity"/>
    <property type="evidence" value="ECO:0007669"/>
    <property type="project" value="UniProtKB-KW"/>
</dbReference>
<feature type="domain" description="HNH" evidence="2">
    <location>
        <begin position="104"/>
        <end position="157"/>
    </location>
</feature>
<feature type="region of interest" description="Disordered" evidence="1">
    <location>
        <begin position="1"/>
        <end position="51"/>
    </location>
</feature>
<gene>
    <name evidence="3" type="ORF">SLA_2402</name>
</gene>
<dbReference type="CDD" id="cd00085">
    <property type="entry name" value="HNHc"/>
    <property type="match status" value="1"/>
</dbReference>
<dbReference type="EMBL" id="AP017424">
    <property type="protein sequence ID" value="BAU83329.1"/>
    <property type="molecule type" value="Genomic_DNA"/>
</dbReference>
<organism evidence="3 4">
    <name type="scientific">Streptomyces laurentii</name>
    <dbReference type="NCBI Taxonomy" id="39478"/>
    <lineage>
        <taxon>Bacteria</taxon>
        <taxon>Bacillati</taxon>
        <taxon>Actinomycetota</taxon>
        <taxon>Actinomycetes</taxon>
        <taxon>Kitasatosporales</taxon>
        <taxon>Streptomycetaceae</taxon>
        <taxon>Streptomyces</taxon>
    </lineage>
</organism>
<keyword evidence="4" id="KW-1185">Reference proteome</keyword>
<keyword evidence="3" id="KW-0540">Nuclease</keyword>
<keyword evidence="3" id="KW-0378">Hydrolase</keyword>
<evidence type="ECO:0000259" key="2">
    <source>
        <dbReference type="Pfam" id="PF01844"/>
    </source>
</evidence>
<keyword evidence="3" id="KW-0255">Endonuclease</keyword>
<dbReference type="KEGG" id="slau:SLA_2402"/>
<sequence>MRAFALSPPPPGMPEPAGTPRGGRSPHPLGSPPAHLPPGAPMPTRPPTRCAEPGCRALVPRGRCDEHKPVAWAGRDDKAARYGVSSGRWRTLKRRVTARDSGCCYRCGIEQPDAEDDPDGEHQHQLDHIMPIFEGGAVEDLGNLGLICVDCHEAKSKAEAARANRARRRS</sequence>
<dbReference type="InterPro" id="IPR003615">
    <property type="entry name" value="HNH_nuc"/>
</dbReference>
<feature type="compositionally biased region" description="Pro residues" evidence="1">
    <location>
        <begin position="29"/>
        <end position="46"/>
    </location>
</feature>
<dbReference type="InterPro" id="IPR002711">
    <property type="entry name" value="HNH"/>
</dbReference>
<proteinExistence type="predicted"/>
<dbReference type="GO" id="GO:0003676">
    <property type="term" value="F:nucleic acid binding"/>
    <property type="evidence" value="ECO:0007669"/>
    <property type="project" value="InterPro"/>
</dbReference>